<dbReference type="GeneID" id="106477105"/>
<sequence>PSNSPGYCLISVGSILKANDDLTTVINIYKKLVLGQDVEPVEFIANRTHKSETTLLDLASLTETHDVDKSLLDDQLLALGLSDGQEGISTHQSVSTVNGMKIPGHLDDLDHLFFVGGNSKPEIPTSVRVGVLPESSSSVTVKNATENNLSPFNSRLSNQLVATSNSPATVASIFDVEENMISGTNLLQPLNASMSTFSSVL</sequence>
<organism evidence="1 2">
    <name type="scientific">Limulus polyphemus</name>
    <name type="common">Atlantic horseshoe crab</name>
    <dbReference type="NCBI Taxonomy" id="6850"/>
    <lineage>
        <taxon>Eukaryota</taxon>
        <taxon>Metazoa</taxon>
        <taxon>Ecdysozoa</taxon>
        <taxon>Arthropoda</taxon>
        <taxon>Chelicerata</taxon>
        <taxon>Merostomata</taxon>
        <taxon>Xiphosura</taxon>
        <taxon>Limulidae</taxon>
        <taxon>Limulus</taxon>
    </lineage>
</organism>
<gene>
    <name evidence="2" type="primary">LOC106477105</name>
</gene>
<dbReference type="RefSeq" id="XP_013793158.2">
    <property type="nucleotide sequence ID" value="XM_013937704.2"/>
</dbReference>
<proteinExistence type="predicted"/>
<accession>A0ABM1C2Q6</accession>
<keyword evidence="1" id="KW-1185">Reference proteome</keyword>
<name>A0ABM1C2Q6_LIMPO</name>
<evidence type="ECO:0000313" key="2">
    <source>
        <dbReference type="RefSeq" id="XP_013793158.2"/>
    </source>
</evidence>
<feature type="non-terminal residue" evidence="2">
    <location>
        <position position="1"/>
    </location>
</feature>
<reference evidence="2" key="1">
    <citation type="submission" date="2025-08" db="UniProtKB">
        <authorList>
            <consortium name="RefSeq"/>
        </authorList>
    </citation>
    <scope>IDENTIFICATION</scope>
    <source>
        <tissue evidence="2">Muscle</tissue>
    </source>
</reference>
<evidence type="ECO:0000313" key="1">
    <source>
        <dbReference type="Proteomes" id="UP000694941"/>
    </source>
</evidence>
<protein>
    <submittedName>
        <fullName evidence="2">Uncharacterized protein LOC106477105</fullName>
    </submittedName>
</protein>
<dbReference type="Proteomes" id="UP000694941">
    <property type="component" value="Unplaced"/>
</dbReference>